<keyword evidence="8" id="KW-0547">Nucleotide-binding</keyword>
<dbReference type="GO" id="GO:0000155">
    <property type="term" value="F:phosphorelay sensor kinase activity"/>
    <property type="evidence" value="ECO:0007669"/>
    <property type="project" value="InterPro"/>
</dbReference>
<evidence type="ECO:0000256" key="2">
    <source>
        <dbReference type="ARBA" id="ARBA00004651"/>
    </source>
</evidence>
<feature type="transmembrane region" description="Helical" evidence="14">
    <location>
        <begin position="287"/>
        <end position="314"/>
    </location>
</feature>
<evidence type="ECO:0000256" key="12">
    <source>
        <dbReference type="ARBA" id="ARBA00023012"/>
    </source>
</evidence>
<dbReference type="InterPro" id="IPR003594">
    <property type="entry name" value="HATPase_dom"/>
</dbReference>
<evidence type="ECO:0000256" key="11">
    <source>
        <dbReference type="ARBA" id="ARBA00022989"/>
    </source>
</evidence>
<keyword evidence="5" id="KW-0597">Phosphoprotein</keyword>
<keyword evidence="6" id="KW-0808">Transferase</keyword>
<feature type="transmembrane region" description="Helical" evidence="14">
    <location>
        <begin position="411"/>
        <end position="430"/>
    </location>
</feature>
<feature type="domain" description="Histidine kinase" evidence="15">
    <location>
        <begin position="496"/>
        <end position="709"/>
    </location>
</feature>
<evidence type="ECO:0000256" key="13">
    <source>
        <dbReference type="ARBA" id="ARBA00023136"/>
    </source>
</evidence>
<dbReference type="GO" id="GO:0005886">
    <property type="term" value="C:plasma membrane"/>
    <property type="evidence" value="ECO:0007669"/>
    <property type="project" value="UniProtKB-SubCell"/>
</dbReference>
<dbReference type="PROSITE" id="PS50109">
    <property type="entry name" value="HIS_KIN"/>
    <property type="match status" value="1"/>
</dbReference>
<dbReference type="Pfam" id="PF00512">
    <property type="entry name" value="HisKA"/>
    <property type="match status" value="1"/>
</dbReference>
<dbReference type="FunFam" id="1.10.287.130:FF:000008">
    <property type="entry name" value="Two-component sensor histidine kinase"/>
    <property type="match status" value="1"/>
</dbReference>
<dbReference type="PANTHER" id="PTHR45528:SF1">
    <property type="entry name" value="SENSOR HISTIDINE KINASE CPXA"/>
    <property type="match status" value="1"/>
</dbReference>
<evidence type="ECO:0000256" key="4">
    <source>
        <dbReference type="ARBA" id="ARBA00022475"/>
    </source>
</evidence>
<protein>
    <recommendedName>
        <fullName evidence="3">histidine kinase</fullName>
        <ecNumber evidence="3">2.7.13.3</ecNumber>
    </recommendedName>
</protein>
<organism evidence="16 17">
    <name type="scientific">Bacillus solimangrovi</name>
    <dbReference type="NCBI Taxonomy" id="1305675"/>
    <lineage>
        <taxon>Bacteria</taxon>
        <taxon>Bacillati</taxon>
        <taxon>Bacillota</taxon>
        <taxon>Bacilli</taxon>
        <taxon>Bacillales</taxon>
        <taxon>Bacillaceae</taxon>
        <taxon>Bacillus</taxon>
    </lineage>
</organism>
<dbReference type="SMART" id="SM00388">
    <property type="entry name" value="HisKA"/>
    <property type="match status" value="1"/>
</dbReference>
<keyword evidence="7 14" id="KW-0812">Transmembrane</keyword>
<dbReference type="InterPro" id="IPR005467">
    <property type="entry name" value="His_kinase_dom"/>
</dbReference>
<dbReference type="Proteomes" id="UP000095209">
    <property type="component" value="Unassembled WGS sequence"/>
</dbReference>
<feature type="transmembrane region" description="Helical" evidence="14">
    <location>
        <begin position="326"/>
        <end position="347"/>
    </location>
</feature>
<dbReference type="InterPro" id="IPR003661">
    <property type="entry name" value="HisK_dim/P_dom"/>
</dbReference>
<dbReference type="AlphaFoldDB" id="A0A1E5LGS8"/>
<dbReference type="Gene3D" id="1.10.287.130">
    <property type="match status" value="1"/>
</dbReference>
<dbReference type="SUPFAM" id="SSF55874">
    <property type="entry name" value="ATPase domain of HSP90 chaperone/DNA topoisomerase II/histidine kinase"/>
    <property type="match status" value="1"/>
</dbReference>
<keyword evidence="11 14" id="KW-1133">Transmembrane helix</keyword>
<evidence type="ECO:0000256" key="5">
    <source>
        <dbReference type="ARBA" id="ARBA00022553"/>
    </source>
</evidence>
<reference evidence="16 17" key="1">
    <citation type="submission" date="2016-08" db="EMBL/GenBank/DDBJ databases">
        <title>Genome of Bacillus solimangrovi GH2-4.</title>
        <authorList>
            <person name="Lim S."/>
            <person name="Kim B.-C."/>
        </authorList>
    </citation>
    <scope>NUCLEOTIDE SEQUENCE [LARGE SCALE GENOMIC DNA]</scope>
    <source>
        <strain evidence="16 17">GH2-4</strain>
    </source>
</reference>
<dbReference type="SMART" id="SM00387">
    <property type="entry name" value="HATPase_c"/>
    <property type="match status" value="1"/>
</dbReference>
<dbReference type="Pfam" id="PF02518">
    <property type="entry name" value="HATPase_c"/>
    <property type="match status" value="1"/>
</dbReference>
<evidence type="ECO:0000256" key="10">
    <source>
        <dbReference type="ARBA" id="ARBA00022840"/>
    </source>
</evidence>
<keyword evidence="9" id="KW-0418">Kinase</keyword>
<gene>
    <name evidence="16" type="ORF">BFG57_12740</name>
</gene>
<dbReference type="EC" id="2.7.13.3" evidence="3"/>
<comment type="caution">
    <text evidence="16">The sequence shown here is derived from an EMBL/GenBank/DDBJ whole genome shotgun (WGS) entry which is preliminary data.</text>
</comment>
<keyword evidence="12" id="KW-0902">Two-component regulatory system</keyword>
<name>A0A1E5LGS8_9BACI</name>
<evidence type="ECO:0000259" key="15">
    <source>
        <dbReference type="PROSITE" id="PS50109"/>
    </source>
</evidence>
<evidence type="ECO:0000256" key="6">
    <source>
        <dbReference type="ARBA" id="ARBA00022679"/>
    </source>
</evidence>
<evidence type="ECO:0000313" key="17">
    <source>
        <dbReference type="Proteomes" id="UP000095209"/>
    </source>
</evidence>
<comment type="subcellular location">
    <subcellularLocation>
        <location evidence="2">Cell membrane</location>
        <topology evidence="2">Multi-pass membrane protein</topology>
    </subcellularLocation>
</comment>
<evidence type="ECO:0000256" key="14">
    <source>
        <dbReference type="SAM" id="Phobius"/>
    </source>
</evidence>
<dbReference type="InterPro" id="IPR050398">
    <property type="entry name" value="HssS/ArlS-like"/>
</dbReference>
<evidence type="ECO:0000256" key="3">
    <source>
        <dbReference type="ARBA" id="ARBA00012438"/>
    </source>
</evidence>
<dbReference type="InterPro" id="IPR036890">
    <property type="entry name" value="HATPase_C_sf"/>
</dbReference>
<evidence type="ECO:0000256" key="8">
    <source>
        <dbReference type="ARBA" id="ARBA00022741"/>
    </source>
</evidence>
<dbReference type="STRING" id="1305675.BFG57_12740"/>
<evidence type="ECO:0000256" key="9">
    <source>
        <dbReference type="ARBA" id="ARBA00022777"/>
    </source>
</evidence>
<evidence type="ECO:0000256" key="1">
    <source>
        <dbReference type="ARBA" id="ARBA00000085"/>
    </source>
</evidence>
<dbReference type="EMBL" id="MJEH01000014">
    <property type="protein sequence ID" value="OEH93282.1"/>
    <property type="molecule type" value="Genomic_DNA"/>
</dbReference>
<comment type="catalytic activity">
    <reaction evidence="1">
        <text>ATP + protein L-histidine = ADP + protein N-phospho-L-histidine.</text>
        <dbReference type="EC" id="2.7.13.3"/>
    </reaction>
</comment>
<feature type="transmembrane region" description="Helical" evidence="14">
    <location>
        <begin position="245"/>
        <end position="266"/>
    </location>
</feature>
<feature type="transmembrane region" description="Helical" evidence="14">
    <location>
        <begin position="385"/>
        <end position="405"/>
    </location>
</feature>
<accession>A0A1E5LGS8</accession>
<evidence type="ECO:0000313" key="16">
    <source>
        <dbReference type="EMBL" id="OEH93282.1"/>
    </source>
</evidence>
<dbReference type="InterPro" id="IPR036097">
    <property type="entry name" value="HisK_dim/P_sf"/>
</dbReference>
<dbReference type="Gene3D" id="3.30.565.10">
    <property type="entry name" value="Histidine kinase-like ATPase, C-terminal domain"/>
    <property type="match status" value="1"/>
</dbReference>
<sequence length="709" mass="81631">MLVIIFLVSAFITIEEGTRYIGADYFEDGNFVYNYEEFIDQLGSIELTELDGEKLKEKINVSQQQIDEHRYRYGSLSEQIENIQSQYNQRIIDAEASNNETIKNILIKERDTKIADIQKNFEDDSYVAEKVKVEIEREIDTYIEEVNRGKLDFQDKYGDYSYELTNIETGKIFSLGNISENAAFTKVYNEELGYLKISTNMYMDNYSSGVLKNSAPTLFEGTIILPERAVGNFESYQEFQRQKRISYISIVIGIVSLVTILFLFKFQKSWFLESSFRKRFEAIAIDIRLFLLIINIMLISVLFLFLTGFTYSYVHREYYELFSLNLFELVIITFLVWLLMYQCVWMFDEVKQGADFISKIKKGALAKRVNSITGIFSKVSIGIQVLFTLVIVFFWGLGTALAIVYGDELVVLFFICSIFIGIPSVVLMLIKTGYLNQIFIATEKIAQGLAVDPIPERGKSVIALHARYINKLRTGIRTSLTEQAKSERLKTELITNVSHDLRTPLTSIITYTDLLKNPKLSEEERAEYVSILERKSNRLKTLIEDLFEVSKMASGNMELKKQKVDLTQLIQQVIGEHQEKIEQSELDFRLTTSEQPVIANVDGQKWWRVLDNLITNAIKYSMEHTRVYVTLKRENNLAEFVIKNVTKYELGDNVDELVERFKRADTSRNTEGSGLGLAIAQSIVDLHGGTMRIELDGDLFKVTVQIETM</sequence>
<keyword evidence="10" id="KW-0067">ATP-binding</keyword>
<keyword evidence="13 14" id="KW-0472">Membrane</keyword>
<dbReference type="SUPFAM" id="SSF47384">
    <property type="entry name" value="Homodimeric domain of signal transducing histidine kinase"/>
    <property type="match status" value="1"/>
</dbReference>
<dbReference type="PANTHER" id="PTHR45528">
    <property type="entry name" value="SENSOR HISTIDINE KINASE CPXA"/>
    <property type="match status" value="1"/>
</dbReference>
<evidence type="ECO:0000256" key="7">
    <source>
        <dbReference type="ARBA" id="ARBA00022692"/>
    </source>
</evidence>
<dbReference type="CDD" id="cd00082">
    <property type="entry name" value="HisKA"/>
    <property type="match status" value="1"/>
</dbReference>
<dbReference type="GO" id="GO:0005524">
    <property type="term" value="F:ATP binding"/>
    <property type="evidence" value="ECO:0007669"/>
    <property type="project" value="UniProtKB-KW"/>
</dbReference>
<proteinExistence type="predicted"/>
<keyword evidence="4" id="KW-1003">Cell membrane</keyword>
<keyword evidence="17" id="KW-1185">Reference proteome</keyword>